<gene>
    <name evidence="6" type="ORF">TTHERM_00285490</name>
</gene>
<evidence type="ECO:0000313" key="7">
    <source>
        <dbReference type="Proteomes" id="UP000009168"/>
    </source>
</evidence>
<dbReference type="RefSeq" id="XP_001018563.3">
    <property type="nucleotide sequence ID" value="XM_001018563.3"/>
</dbReference>
<accession>I7M8J8</accession>
<organism evidence="6 7">
    <name type="scientific">Tetrahymena thermophila (strain SB210)</name>
    <dbReference type="NCBI Taxonomy" id="312017"/>
    <lineage>
        <taxon>Eukaryota</taxon>
        <taxon>Sar</taxon>
        <taxon>Alveolata</taxon>
        <taxon>Ciliophora</taxon>
        <taxon>Intramacronucleata</taxon>
        <taxon>Oligohymenophorea</taxon>
        <taxon>Hymenostomatida</taxon>
        <taxon>Tetrahymenina</taxon>
        <taxon>Tetrahymenidae</taxon>
        <taxon>Tetrahymena</taxon>
    </lineage>
</organism>
<dbReference type="InterPro" id="IPR009091">
    <property type="entry name" value="RCC1/BLIP-II"/>
</dbReference>
<dbReference type="SUPFAM" id="SSF50985">
    <property type="entry name" value="RCC1/BLIP-II"/>
    <property type="match status" value="2"/>
</dbReference>
<reference evidence="7" key="1">
    <citation type="journal article" date="2006" name="PLoS Biol.">
        <title>Macronuclear genome sequence of the ciliate Tetrahymena thermophila, a model eukaryote.</title>
        <authorList>
            <person name="Eisen J.A."/>
            <person name="Coyne R.S."/>
            <person name="Wu M."/>
            <person name="Wu D."/>
            <person name="Thiagarajan M."/>
            <person name="Wortman J.R."/>
            <person name="Badger J.H."/>
            <person name="Ren Q."/>
            <person name="Amedeo P."/>
            <person name="Jones K.M."/>
            <person name="Tallon L.J."/>
            <person name="Delcher A.L."/>
            <person name="Salzberg S.L."/>
            <person name="Silva J.C."/>
            <person name="Haas B.J."/>
            <person name="Majoros W.H."/>
            <person name="Farzad M."/>
            <person name="Carlton J.M."/>
            <person name="Smith R.K. Jr."/>
            <person name="Garg J."/>
            <person name="Pearlman R.E."/>
            <person name="Karrer K.M."/>
            <person name="Sun L."/>
            <person name="Manning G."/>
            <person name="Elde N.C."/>
            <person name="Turkewitz A.P."/>
            <person name="Asai D.J."/>
            <person name="Wilkes D.E."/>
            <person name="Wang Y."/>
            <person name="Cai H."/>
            <person name="Collins K."/>
            <person name="Stewart B.A."/>
            <person name="Lee S.R."/>
            <person name="Wilamowska K."/>
            <person name="Weinberg Z."/>
            <person name="Ruzzo W.L."/>
            <person name="Wloga D."/>
            <person name="Gaertig J."/>
            <person name="Frankel J."/>
            <person name="Tsao C.-C."/>
            <person name="Gorovsky M.A."/>
            <person name="Keeling P.J."/>
            <person name="Waller R.F."/>
            <person name="Patron N.J."/>
            <person name="Cherry J.M."/>
            <person name="Stover N.A."/>
            <person name="Krieger C.J."/>
            <person name="del Toro C."/>
            <person name="Ryder H.F."/>
            <person name="Williamson S.C."/>
            <person name="Barbeau R.A."/>
            <person name="Hamilton E.P."/>
            <person name="Orias E."/>
        </authorList>
    </citation>
    <scope>NUCLEOTIDE SEQUENCE [LARGE SCALE GENOMIC DNA]</scope>
    <source>
        <strain evidence="7">SB210</strain>
    </source>
</reference>
<feature type="repeat" description="RCC1" evidence="2">
    <location>
        <begin position="310"/>
        <end position="367"/>
    </location>
</feature>
<feature type="domain" description="RCC1-like" evidence="5">
    <location>
        <begin position="69"/>
        <end position="378"/>
    </location>
</feature>
<dbReference type="Proteomes" id="UP000009168">
    <property type="component" value="Unassembled WGS sequence"/>
</dbReference>
<evidence type="ECO:0000259" key="5">
    <source>
        <dbReference type="Pfam" id="PF25390"/>
    </source>
</evidence>
<feature type="region of interest" description="Disordered" evidence="4">
    <location>
        <begin position="829"/>
        <end position="854"/>
    </location>
</feature>
<keyword evidence="3" id="KW-0175">Coiled coil</keyword>
<feature type="repeat" description="RCC1" evidence="2">
    <location>
        <begin position="256"/>
        <end position="309"/>
    </location>
</feature>
<dbReference type="InParanoid" id="I7M8J8"/>
<dbReference type="eggNOG" id="KOG1426">
    <property type="taxonomic scope" value="Eukaryota"/>
</dbReference>
<dbReference type="EMBL" id="GG662651">
    <property type="protein sequence ID" value="EAR98318.3"/>
    <property type="molecule type" value="Genomic_DNA"/>
</dbReference>
<dbReference type="PANTHER" id="PTHR22870:SF408">
    <property type="entry name" value="OS09G0560450 PROTEIN"/>
    <property type="match status" value="1"/>
</dbReference>
<keyword evidence="7" id="KW-1185">Reference proteome</keyword>
<dbReference type="OrthoDB" id="240432at2759"/>
<feature type="region of interest" description="Disordered" evidence="4">
    <location>
        <begin position="679"/>
        <end position="721"/>
    </location>
</feature>
<protein>
    <submittedName>
        <fullName evidence="6">Regulator of chromosome condensation (RCC1) protein</fullName>
    </submittedName>
</protein>
<feature type="compositionally biased region" description="Polar residues" evidence="4">
    <location>
        <begin position="829"/>
        <end position="839"/>
    </location>
</feature>
<name>I7M8J8_TETTS</name>
<feature type="coiled-coil region" evidence="3">
    <location>
        <begin position="1085"/>
        <end position="1134"/>
    </location>
</feature>
<dbReference type="InterPro" id="IPR058923">
    <property type="entry name" value="RCC1-like_dom"/>
</dbReference>
<dbReference type="PROSITE" id="PS50012">
    <property type="entry name" value="RCC1_3"/>
    <property type="match status" value="3"/>
</dbReference>
<dbReference type="PANTHER" id="PTHR22870">
    <property type="entry name" value="REGULATOR OF CHROMOSOME CONDENSATION"/>
    <property type="match status" value="1"/>
</dbReference>
<sequence>MFDEQILGSVVDTNEHIIQKDQTELYYFGCEQYKPNVINEPVPDTSFVLKRVDFSQNLNRNGSMTVSTKNLNQKKQIKTNIRSIYSGQGYTLALDDKQQIWGFGNSIDGQLAVQQSNLCQKQPINITKFFPLFQGHKLKFSMISCGENYCFALGNNQKLYGWGNNIQLKLGIETGTKHFVPPTDLTTEIINQNLDSIANELIQENAQYQKPQVDNKPQTPQSVQLNRRKPSQKIQINYEIQQIIAGRSHSYVIANNRVIAFGYDHKGKMGIGQLEDSLVSPTIIQLFDKSIKISGISIGRTHTVAWDTQGSIYTWGDAIDGKLGHPIEFGSKFSTIQTTPKKVMQLKNEIVVQASCGNNITLALTYRGEIYQWGKGEYSSNCNPSLIPNIMEAINPKKLVVSDGDIQNTKFVKVVCGYTHQAALDQFGRLYTWGDMTDECLGHIEKQDLMQPKLVAALKKYRVLDVSCGQHFTVALTVSRESKLDSDFSKRFKDITLNDAKRNINILQSYQKQKIKLIDLSQSSLSHQGSNLIDQINSQLPDFVIQSPINDTKIENKDFAGQITNKNKSRKQSLNQQSQIKGITGDFSSKILQYQQQESRKSSIKNQALQQFANLESQFQNTTPKHNKNYYSSGGLIDQKTKNQMGNFQSAQINFPSSTKKTNQAGYISENIINEFGLNKNTKSQQSNTKQSDVRRSSIPKNSFFQNSISQKIDVQSNERDKFKSSIQNNQVALSSQPQSNRRIKILTPKSDLTQAMQGLSIAVTQAHKSNQASLQQGEQDLDNSQAISIRDQNKQFSITEFDETESFNNKIQDISQTKYIQQSNLQIESPSKGLQAQTPKRDNTKFSTTSKEFSNQSKQQYNLDLLNQPTKNDLNTISNFDDNKDEFMSMQIEQKMKGSQYSVIDILKKHNKHEIQIISNIGNLNQKDVAYLQFDKVSSNLFQLEENDPTYLPIQQQTEDEQDEFWQKFDEENKATTTSTTSYAKTQNIKSINDIILPKVKAPPKLKSKIKKTSQVSDFQMDDFNVNNSQKRKNQQIQSEVLKYEYIEIVKQKRETEHLMYLLQDPQSRSNLTKMKIKEIQESIKEDKTESKSQQKLKQDIEQEMQPVIFISMKDHLQKINETKKRNRKLLAQSDTFDKTKLVSDIKRQPSPNKEQILQQIKERGLRLTQQIQLANIKKEKLFEEKVQRLKEDQKKKERMLASIQALELNKRRDYNRKIYKLMVYLNAERILQFIQQTAIEAITYRRNMFKIHMKVRVIQNAFRKYLIHKHVMQKMNQKVEIFFKDVIFKYKIKKNIKRKRKACKQILMHLFLKSLTQKIKYQLMVIRRSIKNIQKFAVWTMKQTSWQISQISQQWDLYVSNMFKITDPEVLALARRGLQNQGESKSPRVQLSAINSISGVADQLMQYSPQVSQKQKVDIDNNAFISFKEFKNYISLKKRVGVMNQRLGNQKHEKEEFKVIPNFIPTTFEMRNSVVHQTLTKMLTVADKIQQYMSFDHQNDSQNLNKTKSQDQFDIFLPFTVHNSKIILGQAFRIKYESEHIHQKIYLRVIEEEIRIKYDLIKNHIHQQRKQYCDLVKVYKQDLIKFIEKNKQEVNLERTQLMLKMSPIKLKHFQLQEEYLYNLQERRRKKGAKQQLIFSKDHLPFSSILMEIASKMPNAPQRPKLKIKFTMKMFEEVYFKSYYEQFVSTYTRFAVEQRIKTLSYNQKNKSKSDKLYKKDELNEDQ</sequence>
<evidence type="ECO:0000256" key="3">
    <source>
        <dbReference type="SAM" id="Coils"/>
    </source>
</evidence>
<feature type="repeat" description="RCC1" evidence="2">
    <location>
        <begin position="428"/>
        <end position="479"/>
    </location>
</feature>
<dbReference type="Pfam" id="PF25390">
    <property type="entry name" value="WD40_RLD"/>
    <property type="match status" value="1"/>
</dbReference>
<dbReference type="GeneID" id="7823839"/>
<feature type="compositionally biased region" description="Polar residues" evidence="4">
    <location>
        <begin position="699"/>
        <end position="716"/>
    </location>
</feature>
<feature type="compositionally biased region" description="Polar residues" evidence="4">
    <location>
        <begin position="679"/>
        <end position="691"/>
    </location>
</feature>
<evidence type="ECO:0000256" key="2">
    <source>
        <dbReference type="PROSITE-ProRule" id="PRU00235"/>
    </source>
</evidence>
<proteinExistence type="predicted"/>
<feature type="coiled-coil region" evidence="3">
    <location>
        <begin position="1181"/>
        <end position="1211"/>
    </location>
</feature>
<dbReference type="InterPro" id="IPR051210">
    <property type="entry name" value="Ub_ligase/GEF_domain"/>
</dbReference>
<dbReference type="Pfam" id="PF00415">
    <property type="entry name" value="RCC1"/>
    <property type="match status" value="1"/>
</dbReference>
<keyword evidence="1" id="KW-0677">Repeat</keyword>
<dbReference type="Gene3D" id="2.130.10.30">
    <property type="entry name" value="Regulator of chromosome condensation 1/beta-lactamase-inhibitor protein II"/>
    <property type="match status" value="3"/>
</dbReference>
<evidence type="ECO:0000256" key="1">
    <source>
        <dbReference type="ARBA" id="ARBA00022737"/>
    </source>
</evidence>
<evidence type="ECO:0000313" key="6">
    <source>
        <dbReference type="EMBL" id="EAR98318.3"/>
    </source>
</evidence>
<dbReference type="KEGG" id="tet:TTHERM_00285490"/>
<dbReference type="STRING" id="312017.I7M8J8"/>
<evidence type="ECO:0000256" key="4">
    <source>
        <dbReference type="SAM" id="MobiDB-lite"/>
    </source>
</evidence>
<dbReference type="InterPro" id="IPR000408">
    <property type="entry name" value="Reg_chr_condens"/>
</dbReference>